<proteinExistence type="inferred from homology"/>
<dbReference type="KEGG" id="mpq:ABA45_06220"/>
<evidence type="ECO:0000256" key="3">
    <source>
        <dbReference type="ARBA" id="ARBA00022905"/>
    </source>
</evidence>
<comment type="function">
    <text evidence="4">Functions as a PqqA binding protein and presents PqqA to PqqE, in the pyrroloquinoline quinone (PQQ) biosynthetic pathway.</text>
</comment>
<dbReference type="HAMAP" id="MF_00655">
    <property type="entry name" value="PQQ_syn_PqqD"/>
    <property type="match status" value="1"/>
</dbReference>
<dbReference type="InterPro" id="IPR008792">
    <property type="entry name" value="PQQD"/>
</dbReference>
<evidence type="ECO:0000256" key="2">
    <source>
        <dbReference type="ARBA" id="ARBA00011741"/>
    </source>
</evidence>
<comment type="similarity">
    <text evidence="4">Belongs to the PqqD family.</text>
</comment>
<dbReference type="STRING" id="330734.ABA45_06220"/>
<dbReference type="NCBIfam" id="TIGR03859">
    <property type="entry name" value="PQQ_PqqD"/>
    <property type="match status" value="1"/>
</dbReference>
<dbReference type="Proteomes" id="UP000036406">
    <property type="component" value="Chromosome"/>
</dbReference>
<sequence>MADSAAVGVAAGSVPRFRRGFRFQWEPVQNGYVLLYPEGMVKLNESAGAILREVDGQRSVQDIVSALEQAFPEAGSLADDVNEFLQHAREQHWIELS</sequence>
<dbReference type="GO" id="GO:0018189">
    <property type="term" value="P:pyrroloquinoline quinone biosynthetic process"/>
    <property type="evidence" value="ECO:0007669"/>
    <property type="project" value="UniProtKB-UniRule"/>
</dbReference>
<dbReference type="UniPathway" id="UPA00539"/>
<dbReference type="AlphaFoldDB" id="A0A0H4I2P7"/>
<dbReference type="EMBL" id="CP011494">
    <property type="protein sequence ID" value="AKO52073.1"/>
    <property type="molecule type" value="Genomic_DNA"/>
</dbReference>
<reference evidence="5 6" key="1">
    <citation type="submission" date="2015-05" db="EMBL/GenBank/DDBJ databases">
        <title>Complete genome of Marinobacter psychrophilus strain 20041T isolated from sea-ice of the Canadian Basin.</title>
        <authorList>
            <person name="Song L."/>
            <person name="Ren L."/>
            <person name="Yu Y."/>
            <person name="Wang X."/>
        </authorList>
    </citation>
    <scope>NUCLEOTIDE SEQUENCE [LARGE SCALE GENOMIC DNA]</scope>
    <source>
        <strain evidence="5 6">20041</strain>
    </source>
</reference>
<comment type="pathway">
    <text evidence="1 4">Cofactor biosynthesis; pyrroloquinoline quinone biosynthesis.</text>
</comment>
<gene>
    <name evidence="4" type="primary">pqqD</name>
    <name evidence="5" type="ORF">ABA45_06220</name>
</gene>
<evidence type="ECO:0000256" key="4">
    <source>
        <dbReference type="HAMAP-Rule" id="MF_00655"/>
    </source>
</evidence>
<dbReference type="PATRIC" id="fig|330734.3.peg.1317"/>
<dbReference type="InterPro" id="IPR022479">
    <property type="entry name" value="PqqD_bac"/>
</dbReference>
<name>A0A0H4I2P7_9GAMM</name>
<dbReference type="NCBIfam" id="NF002535">
    <property type="entry name" value="PRK02079.1"/>
    <property type="match status" value="1"/>
</dbReference>
<evidence type="ECO:0000313" key="6">
    <source>
        <dbReference type="Proteomes" id="UP000036406"/>
    </source>
</evidence>
<dbReference type="RefSeq" id="WP_048384770.1">
    <property type="nucleotide sequence ID" value="NZ_CP011494.1"/>
</dbReference>
<dbReference type="InterPro" id="IPR041881">
    <property type="entry name" value="PqqD_sf"/>
</dbReference>
<evidence type="ECO:0000256" key="1">
    <source>
        <dbReference type="ARBA" id="ARBA00004886"/>
    </source>
</evidence>
<dbReference type="Pfam" id="PF05402">
    <property type="entry name" value="PqqD"/>
    <property type="match status" value="1"/>
</dbReference>
<comment type="subunit">
    <text evidence="2 4">Monomer. Interacts with PqqE.</text>
</comment>
<organism evidence="5 6">
    <name type="scientific">Marinobacter psychrophilus</name>
    <dbReference type="NCBI Taxonomy" id="330734"/>
    <lineage>
        <taxon>Bacteria</taxon>
        <taxon>Pseudomonadati</taxon>
        <taxon>Pseudomonadota</taxon>
        <taxon>Gammaproteobacteria</taxon>
        <taxon>Pseudomonadales</taxon>
        <taxon>Marinobacteraceae</taxon>
        <taxon>Marinobacter</taxon>
    </lineage>
</organism>
<dbReference type="Gene3D" id="1.10.10.1150">
    <property type="entry name" value="Coenzyme PQQ synthesis protein D (PqqD)"/>
    <property type="match status" value="1"/>
</dbReference>
<keyword evidence="6" id="KW-1185">Reference proteome</keyword>
<evidence type="ECO:0000313" key="5">
    <source>
        <dbReference type="EMBL" id="AKO52073.1"/>
    </source>
</evidence>
<accession>A0A0H4I2P7</accession>
<keyword evidence="3 4" id="KW-0884">PQQ biosynthesis</keyword>
<protein>
    <recommendedName>
        <fullName evidence="4">PqqA binding protein</fullName>
    </recommendedName>
    <alternativeName>
        <fullName evidence="4">Coenzyme PQQ synthesis protein D</fullName>
    </alternativeName>
    <alternativeName>
        <fullName evidence="4">Pyrroloquinoline quinone biosynthesis protein D</fullName>
    </alternativeName>
</protein>
<dbReference type="GO" id="GO:0048038">
    <property type="term" value="F:quinone binding"/>
    <property type="evidence" value="ECO:0007669"/>
    <property type="project" value="InterPro"/>
</dbReference>